<dbReference type="PANTHER" id="PTHR40453">
    <property type="entry name" value="PROTEIN YOEF"/>
    <property type="match status" value="1"/>
</dbReference>
<proteinExistence type="predicted"/>
<evidence type="ECO:0000313" key="2">
    <source>
        <dbReference type="Proteomes" id="UP000288197"/>
    </source>
</evidence>
<dbReference type="GO" id="GO:0006576">
    <property type="term" value="P:biogenic amine metabolic process"/>
    <property type="evidence" value="ECO:0007669"/>
    <property type="project" value="InterPro"/>
</dbReference>
<dbReference type="GO" id="GO:0005524">
    <property type="term" value="F:ATP binding"/>
    <property type="evidence" value="ECO:0007669"/>
    <property type="project" value="InterPro"/>
</dbReference>
<dbReference type="AlphaFoldDB" id="A0A369AYW1"/>
<dbReference type="EMBL" id="NGJX01000004">
    <property type="protein sequence ID" value="RSU02847.1"/>
    <property type="molecule type" value="Genomic_DNA"/>
</dbReference>
<gene>
    <name evidence="1" type="ORF">CBF32_06165</name>
</gene>
<dbReference type="Pfam" id="PF10662">
    <property type="entry name" value="PduV-EutP"/>
    <property type="match status" value="1"/>
</dbReference>
<comment type="caution">
    <text evidence="1">The sequence shown here is derived from an EMBL/GenBank/DDBJ whole genome shotgun (WGS) entry which is preliminary data.</text>
</comment>
<dbReference type="SUPFAM" id="SSF52540">
    <property type="entry name" value="P-loop containing nucleoside triphosphate hydrolases"/>
    <property type="match status" value="1"/>
</dbReference>
<reference evidence="1 2" key="1">
    <citation type="submission" date="2017-05" db="EMBL/GenBank/DDBJ databases">
        <title>Vagococcus spp. assemblies.</title>
        <authorList>
            <person name="Gulvik C.A."/>
        </authorList>
    </citation>
    <scope>NUCLEOTIDE SEQUENCE [LARGE SCALE GENOMIC DNA]</scope>
    <source>
        <strain evidence="1 2">NCFB 2497</strain>
    </source>
</reference>
<sequence>MTPKKILLVGPRNSGKTTVAHSIEEVDKPIRKKANIVYGKKTIDTPSTYLESPWMRQHIISLQQNAYVACFLFPLAEQKKSYPPGFTHVFRIPVMALVTYPNDELINEAIQQEVLKKLTYVGQFEDIIFLNIENQDELKQIQHYLLRKEVRK</sequence>
<accession>A0A369AYW1</accession>
<keyword evidence="2" id="KW-1185">Reference proteome</keyword>
<dbReference type="Proteomes" id="UP000288197">
    <property type="component" value="Unassembled WGS sequence"/>
</dbReference>
<dbReference type="OrthoDB" id="6179at2"/>
<organism evidence="1 2">
    <name type="scientific">Vagococcus fluvialis</name>
    <dbReference type="NCBI Taxonomy" id="2738"/>
    <lineage>
        <taxon>Bacteria</taxon>
        <taxon>Bacillati</taxon>
        <taxon>Bacillota</taxon>
        <taxon>Bacilli</taxon>
        <taxon>Lactobacillales</taxon>
        <taxon>Enterococcaceae</taxon>
        <taxon>Vagococcus</taxon>
    </lineage>
</organism>
<dbReference type="RefSeq" id="WP_114289484.1">
    <property type="nucleotide sequence ID" value="NZ_CP081459.1"/>
</dbReference>
<dbReference type="PANTHER" id="PTHR40453:SF1">
    <property type="entry name" value="PROTEIN YOEF"/>
    <property type="match status" value="1"/>
</dbReference>
<dbReference type="InterPro" id="IPR027417">
    <property type="entry name" value="P-loop_NTPase"/>
</dbReference>
<dbReference type="InterPro" id="IPR012381">
    <property type="entry name" value="EutP_PduV"/>
</dbReference>
<evidence type="ECO:0000313" key="1">
    <source>
        <dbReference type="EMBL" id="RSU02847.1"/>
    </source>
</evidence>
<dbReference type="GeneID" id="63146232"/>
<name>A0A369AYW1_9ENTE</name>
<protein>
    <submittedName>
        <fullName evidence="1">Uncharacterized protein</fullName>
    </submittedName>
</protein>